<feature type="domain" description="Cadherin" evidence="10">
    <location>
        <begin position="528"/>
        <end position="617"/>
    </location>
</feature>
<dbReference type="EMBL" id="NEDP02002011">
    <property type="protein sequence ID" value="OWF51983.1"/>
    <property type="molecule type" value="Genomic_DNA"/>
</dbReference>
<dbReference type="PANTHER" id="PTHR24027">
    <property type="entry name" value="CADHERIN-23"/>
    <property type="match status" value="1"/>
</dbReference>
<feature type="domain" description="Cadherin" evidence="10">
    <location>
        <begin position="631"/>
        <end position="726"/>
    </location>
</feature>
<dbReference type="GO" id="GO:0007156">
    <property type="term" value="P:homophilic cell adhesion via plasma membrane adhesion molecules"/>
    <property type="evidence" value="ECO:0007669"/>
    <property type="project" value="InterPro"/>
</dbReference>
<feature type="compositionally biased region" description="Basic and acidic residues" evidence="8">
    <location>
        <begin position="1093"/>
        <end position="1106"/>
    </location>
</feature>
<gene>
    <name evidence="11" type="ORF">KP79_PYT06665</name>
</gene>
<dbReference type="GO" id="GO:0005509">
    <property type="term" value="F:calcium ion binding"/>
    <property type="evidence" value="ECO:0007669"/>
    <property type="project" value="UniProtKB-UniRule"/>
</dbReference>
<dbReference type="GO" id="GO:0016342">
    <property type="term" value="C:catenin complex"/>
    <property type="evidence" value="ECO:0007669"/>
    <property type="project" value="TreeGrafter"/>
</dbReference>
<evidence type="ECO:0000313" key="12">
    <source>
        <dbReference type="Proteomes" id="UP000242188"/>
    </source>
</evidence>
<dbReference type="PANTHER" id="PTHR24027:SF438">
    <property type="entry name" value="CADHERIN 23"/>
    <property type="match status" value="1"/>
</dbReference>
<dbReference type="Proteomes" id="UP000242188">
    <property type="component" value="Unassembled WGS sequence"/>
</dbReference>
<dbReference type="GO" id="GO:0016477">
    <property type="term" value="P:cell migration"/>
    <property type="evidence" value="ECO:0007669"/>
    <property type="project" value="TreeGrafter"/>
</dbReference>
<comment type="caution">
    <text evidence="11">The sequence shown here is derived from an EMBL/GenBank/DDBJ whole genome shotgun (WGS) entry which is preliminary data.</text>
</comment>
<dbReference type="InterPro" id="IPR015919">
    <property type="entry name" value="Cadherin-like_sf"/>
</dbReference>
<dbReference type="PROSITE" id="PS50268">
    <property type="entry name" value="CADHERIN_2"/>
    <property type="match status" value="5"/>
</dbReference>
<evidence type="ECO:0000259" key="10">
    <source>
        <dbReference type="PROSITE" id="PS50268"/>
    </source>
</evidence>
<feature type="region of interest" description="Disordered" evidence="8">
    <location>
        <begin position="892"/>
        <end position="914"/>
    </location>
</feature>
<keyword evidence="12" id="KW-1185">Reference proteome</keyword>
<evidence type="ECO:0000256" key="8">
    <source>
        <dbReference type="SAM" id="MobiDB-lite"/>
    </source>
</evidence>
<feature type="compositionally biased region" description="Polar residues" evidence="8">
    <location>
        <begin position="963"/>
        <end position="978"/>
    </location>
</feature>
<accession>A0A210QTB9</accession>
<evidence type="ECO:0000256" key="1">
    <source>
        <dbReference type="ARBA" id="ARBA00004370"/>
    </source>
</evidence>
<dbReference type="SMART" id="SM00112">
    <property type="entry name" value="CA"/>
    <property type="match status" value="5"/>
</dbReference>
<dbReference type="GO" id="GO:0031175">
    <property type="term" value="P:neuron projection development"/>
    <property type="evidence" value="ECO:0007669"/>
    <property type="project" value="TreeGrafter"/>
</dbReference>
<keyword evidence="3" id="KW-0677">Repeat</keyword>
<name>A0A210QTB9_MIZYE</name>
<feature type="region of interest" description="Disordered" evidence="8">
    <location>
        <begin position="1160"/>
        <end position="1188"/>
    </location>
</feature>
<keyword evidence="2 9" id="KW-0812">Transmembrane</keyword>
<evidence type="ECO:0000256" key="7">
    <source>
        <dbReference type="PROSITE-ProRule" id="PRU00043"/>
    </source>
</evidence>
<dbReference type="GO" id="GO:0008013">
    <property type="term" value="F:beta-catenin binding"/>
    <property type="evidence" value="ECO:0007669"/>
    <property type="project" value="TreeGrafter"/>
</dbReference>
<keyword evidence="5 9" id="KW-1133">Transmembrane helix</keyword>
<dbReference type="PRINTS" id="PR00205">
    <property type="entry name" value="CADHERIN"/>
</dbReference>
<evidence type="ECO:0000313" key="11">
    <source>
        <dbReference type="EMBL" id="OWF51983.1"/>
    </source>
</evidence>
<reference evidence="11 12" key="1">
    <citation type="journal article" date="2017" name="Nat. Ecol. Evol.">
        <title>Scallop genome provides insights into evolution of bilaterian karyotype and development.</title>
        <authorList>
            <person name="Wang S."/>
            <person name="Zhang J."/>
            <person name="Jiao W."/>
            <person name="Li J."/>
            <person name="Xun X."/>
            <person name="Sun Y."/>
            <person name="Guo X."/>
            <person name="Huan P."/>
            <person name="Dong B."/>
            <person name="Zhang L."/>
            <person name="Hu X."/>
            <person name="Sun X."/>
            <person name="Wang J."/>
            <person name="Zhao C."/>
            <person name="Wang Y."/>
            <person name="Wang D."/>
            <person name="Huang X."/>
            <person name="Wang R."/>
            <person name="Lv J."/>
            <person name="Li Y."/>
            <person name="Zhang Z."/>
            <person name="Liu B."/>
            <person name="Lu W."/>
            <person name="Hui Y."/>
            <person name="Liang J."/>
            <person name="Zhou Z."/>
            <person name="Hou R."/>
            <person name="Li X."/>
            <person name="Liu Y."/>
            <person name="Li H."/>
            <person name="Ning X."/>
            <person name="Lin Y."/>
            <person name="Zhao L."/>
            <person name="Xing Q."/>
            <person name="Dou J."/>
            <person name="Li Y."/>
            <person name="Mao J."/>
            <person name="Guo H."/>
            <person name="Dou H."/>
            <person name="Li T."/>
            <person name="Mu C."/>
            <person name="Jiang W."/>
            <person name="Fu Q."/>
            <person name="Fu X."/>
            <person name="Miao Y."/>
            <person name="Liu J."/>
            <person name="Yu Q."/>
            <person name="Li R."/>
            <person name="Liao H."/>
            <person name="Li X."/>
            <person name="Kong Y."/>
            <person name="Jiang Z."/>
            <person name="Chourrout D."/>
            <person name="Li R."/>
            <person name="Bao Z."/>
        </authorList>
    </citation>
    <scope>NUCLEOTIDE SEQUENCE [LARGE SCALE GENOMIC DNA]</scope>
    <source>
        <strain evidence="11 12">PY_sf001</strain>
    </source>
</reference>
<organism evidence="11 12">
    <name type="scientific">Mizuhopecten yessoensis</name>
    <name type="common">Japanese scallop</name>
    <name type="synonym">Patinopecten yessoensis</name>
    <dbReference type="NCBI Taxonomy" id="6573"/>
    <lineage>
        <taxon>Eukaryota</taxon>
        <taxon>Metazoa</taxon>
        <taxon>Spiralia</taxon>
        <taxon>Lophotrochozoa</taxon>
        <taxon>Mollusca</taxon>
        <taxon>Bivalvia</taxon>
        <taxon>Autobranchia</taxon>
        <taxon>Pteriomorphia</taxon>
        <taxon>Pectinida</taxon>
        <taxon>Pectinoidea</taxon>
        <taxon>Pectinidae</taxon>
        <taxon>Mizuhopecten</taxon>
    </lineage>
</organism>
<evidence type="ECO:0000256" key="3">
    <source>
        <dbReference type="ARBA" id="ARBA00022737"/>
    </source>
</evidence>
<sequence length="1188" mass="132182">MSHAAVQIFWLEPRLTRNSSSGIPIIDIPDSGVEKGDVFHTLNCSLVEIPAECKFFMDLRRTDTNQTELYMKIDLLSNCNFDGKLCNNMQCETGGPFSILFRRIAENIHSIKFKHSSYTIDVPESAVTGTILYKFNASKMIDKTDCYSGTGGSGYVFSVKTHNDTFGVSSSTLHLKSKLDYEKIETYNITVSAVLYEQNDTTEFIINVIDVDDMDPHFIDAPYCLNITENDTSTVNKYLSTTPGIEAEDRDKGEGRQNLTYSIKSGSNGIFDIDNRNGCIQVHRLLFWKKDDPNVYHLTIQATQDNDRDRYSTSGLTVYVIDTNNHRPKFSTNPYYAVIGEHARVGAYVTKVHAEDDDEGIFGETRYKLINDNGLFMIDNQTGVIRVENSTGLDREQHPNITLQVQSIDAEANETGSTTSVEITLLDINDHTPQFSNDTYIFHINSSDTVHVHANDADIGGNGHISYKIIRDNIPGVSINGDNGTIQFTNIHADIQFSVSACDNPAISGSRRCSFVDVKAYLNGTTMGAYVKNMSVAENSPVETVVGSMDIHEATFSIVEHHIPFNIKSDHLVRTTQVFDRENTSTYTFTVKVTGQINSDVTVNVAVLDVNDNSPVFDKSEYVFGFPSGRSPVGNIRATDVDFDENGNVSYSFQHSFVANKYFDIDSRSGEITLSGVTIPSYQSSFQLGVLASDNGDPPMQSFCSVYISRVSVKGNYTVMIATPLEEDDLKNMLSDLKSKIGNILNLTVNAQVSTAIHKRATTTQVPRGILEISAQYKNGTKVLAKDLQREVLLHLSEIEALWAAEVNVPKKVSTDDSNLSQIALIVVAGVMLLATLIAVIILSVKWREFKAREKILRLNDNLTRRSSLYESQEIKVKMDDETSDYNGSLNTQDLESYDNGHRPTGELNSFENPIYKGEDLDETRVKAEAVNEALLSLNDLSNRLEEEDPLAPKPDYEKSEFENGSSLFQNGDSELSDNVINGDLNTYDSMDSVKNTNNNQYENIEFGDDFPVTSGFAGLKIDGKMISSSGEGHDDDVFIEENDDTDEKMTSDNDVIPEEEPDVDYHLKQVRFANRVVNAVTNVAEELKPDKSELVKDTGKEVDSKIDDDDSGDDNDDDDGKVFLVNEDSNNEYENEADFRVDTTNASIRMDEEINSPLDFLKNDENNADAGEDNGTFVFGEEECTSL</sequence>
<feature type="transmembrane region" description="Helical" evidence="9">
    <location>
        <begin position="823"/>
        <end position="845"/>
    </location>
</feature>
<dbReference type="Gene3D" id="2.60.40.60">
    <property type="entry name" value="Cadherins"/>
    <property type="match status" value="6"/>
</dbReference>
<dbReference type="AlphaFoldDB" id="A0A210QTB9"/>
<dbReference type="GO" id="GO:0045296">
    <property type="term" value="F:cadherin binding"/>
    <property type="evidence" value="ECO:0007669"/>
    <property type="project" value="TreeGrafter"/>
</dbReference>
<dbReference type="SUPFAM" id="SSF49313">
    <property type="entry name" value="Cadherin-like"/>
    <property type="match status" value="6"/>
</dbReference>
<comment type="subcellular location">
    <subcellularLocation>
        <location evidence="1">Membrane</location>
    </subcellularLocation>
</comment>
<keyword evidence="4 7" id="KW-0106">Calcium</keyword>
<keyword evidence="6 9" id="KW-0472">Membrane</keyword>
<dbReference type="CDD" id="cd11304">
    <property type="entry name" value="Cadherin_repeat"/>
    <property type="match status" value="5"/>
</dbReference>
<feature type="region of interest" description="Disordered" evidence="8">
    <location>
        <begin position="946"/>
        <end position="978"/>
    </location>
</feature>
<feature type="domain" description="Cadherin" evidence="10">
    <location>
        <begin position="114"/>
        <end position="218"/>
    </location>
</feature>
<evidence type="ECO:0000256" key="4">
    <source>
        <dbReference type="ARBA" id="ARBA00022837"/>
    </source>
</evidence>
<proteinExistence type="predicted"/>
<dbReference type="FunFam" id="2.60.40.60:FF:000020">
    <property type="entry name" value="Dachsous cadherin-related 1b"/>
    <property type="match status" value="1"/>
</dbReference>
<evidence type="ECO:0000256" key="5">
    <source>
        <dbReference type="ARBA" id="ARBA00022989"/>
    </source>
</evidence>
<dbReference type="PROSITE" id="PS00232">
    <property type="entry name" value="CADHERIN_1"/>
    <property type="match status" value="2"/>
</dbReference>
<evidence type="ECO:0000256" key="2">
    <source>
        <dbReference type="ARBA" id="ARBA00022692"/>
    </source>
</evidence>
<protein>
    <submittedName>
        <fullName evidence="11">Protocadherin Fat 4</fullName>
    </submittedName>
</protein>
<feature type="domain" description="Cadherin" evidence="10">
    <location>
        <begin position="331"/>
        <end position="435"/>
    </location>
</feature>
<feature type="compositionally biased region" description="Acidic residues" evidence="8">
    <location>
        <begin position="1107"/>
        <end position="1120"/>
    </location>
</feature>
<dbReference type="InterPro" id="IPR039808">
    <property type="entry name" value="Cadherin"/>
</dbReference>
<evidence type="ECO:0000256" key="9">
    <source>
        <dbReference type="SAM" id="Phobius"/>
    </source>
</evidence>
<dbReference type="InterPro" id="IPR020894">
    <property type="entry name" value="Cadherin_CS"/>
</dbReference>
<dbReference type="InterPro" id="IPR002126">
    <property type="entry name" value="Cadherin-like_dom"/>
</dbReference>
<dbReference type="Pfam" id="PF00028">
    <property type="entry name" value="Cadherin"/>
    <property type="match status" value="2"/>
</dbReference>
<evidence type="ECO:0000256" key="6">
    <source>
        <dbReference type="ARBA" id="ARBA00023136"/>
    </source>
</evidence>
<feature type="region of interest" description="Disordered" evidence="8">
    <location>
        <begin position="1093"/>
        <end position="1134"/>
    </location>
</feature>
<feature type="domain" description="Cadherin" evidence="10">
    <location>
        <begin position="219"/>
        <end position="330"/>
    </location>
</feature>
<dbReference type="OrthoDB" id="6162519at2759"/>